<feature type="coiled-coil region" evidence="3">
    <location>
        <begin position="100"/>
        <end position="134"/>
    </location>
</feature>
<evidence type="ECO:0000256" key="2">
    <source>
        <dbReference type="ARBA" id="ARBA00023231"/>
    </source>
</evidence>
<name>A0ABZ3H9L8_9BACT</name>
<sequence length="138" mass="15361">MISPSKKDAILPVFRIGQRVKITKAIRNDGTNPFHPRDGILIEPGAEGYVTNIGDFLQVIRVYDVKFIEEGSTFGCREGELVAVEEEDGYDEVEDELRWIREHRAKREAEKLAKAAAEKEAAELAAKGAQSQDEGDMA</sequence>
<keyword evidence="2" id="KW-0535">Nitrogen fixation</keyword>
<evidence type="ECO:0000313" key="5">
    <source>
        <dbReference type="Proteomes" id="UP001447842"/>
    </source>
</evidence>
<accession>A0ABZ3H9L8</accession>
<gene>
    <name evidence="4" type="ORF">WCY31_07460</name>
</gene>
<protein>
    <submittedName>
        <fullName evidence="4">Nitrogen fixation protein NifZ</fullName>
    </submittedName>
</protein>
<evidence type="ECO:0000256" key="3">
    <source>
        <dbReference type="SAM" id="Coils"/>
    </source>
</evidence>
<evidence type="ECO:0000256" key="1">
    <source>
        <dbReference type="ARBA" id="ARBA00008027"/>
    </source>
</evidence>
<dbReference type="EMBL" id="CP147920">
    <property type="protein sequence ID" value="XAU14092.1"/>
    <property type="molecule type" value="Genomic_DNA"/>
</dbReference>
<dbReference type="RefSeq" id="WP_345969193.1">
    <property type="nucleotide sequence ID" value="NZ_CP147920.1"/>
</dbReference>
<dbReference type="Pfam" id="PF04319">
    <property type="entry name" value="NifZ"/>
    <property type="match status" value="1"/>
</dbReference>
<proteinExistence type="inferred from homology"/>
<reference evidence="4 5" key="1">
    <citation type="submission" date="2024-03" db="EMBL/GenBank/DDBJ databases">
        <title>Sulfurimonas sp. HSL3-1.</title>
        <authorList>
            <person name="Wang S."/>
        </authorList>
    </citation>
    <scope>NUCLEOTIDE SEQUENCE [LARGE SCALE GENOMIC DNA]</scope>
    <source>
        <strain evidence="4 5">HSL3-1</strain>
    </source>
</reference>
<dbReference type="Proteomes" id="UP001447842">
    <property type="component" value="Chromosome"/>
</dbReference>
<keyword evidence="3" id="KW-0175">Coiled coil</keyword>
<evidence type="ECO:0000313" key="4">
    <source>
        <dbReference type="EMBL" id="XAU14092.1"/>
    </source>
</evidence>
<dbReference type="InterPro" id="IPR007415">
    <property type="entry name" value="Nitrogenase_MoFe_mat_NifZ"/>
</dbReference>
<comment type="similarity">
    <text evidence="1">Belongs to the NifZ family.</text>
</comment>
<keyword evidence="5" id="KW-1185">Reference proteome</keyword>
<organism evidence="4 5">
    <name type="scientific">Sulfurimonas diazotrophicus</name>
    <dbReference type="NCBI Taxonomy" id="3131939"/>
    <lineage>
        <taxon>Bacteria</taxon>
        <taxon>Pseudomonadati</taxon>
        <taxon>Campylobacterota</taxon>
        <taxon>Epsilonproteobacteria</taxon>
        <taxon>Campylobacterales</taxon>
        <taxon>Sulfurimonadaceae</taxon>
        <taxon>Sulfurimonas</taxon>
    </lineage>
</organism>